<feature type="domain" description="BTB" evidence="1">
    <location>
        <begin position="114"/>
        <end position="181"/>
    </location>
</feature>
<dbReference type="STRING" id="135651.G0MWH5"/>
<sequence length="203" mass="23178">MNRFNIPWQIGFYREMDLFVVHLICCQPRTDKIWTVATKGTIKTILTNGAFSFTPFQFTAANDSQYGGTAHSSHISHLIDDTFIIELDVTIDSMAGIEKPEKIRSFGVEAEELSDVVLKIDEEKFHVSKMYLAAQSTYFKSLLMGKFEEGKKRVVELKDINPDNFQVFLESLYVDKTLTDSNIEDVLKLVELYDAKNAARLCE</sequence>
<evidence type="ECO:0000313" key="2">
    <source>
        <dbReference type="EMBL" id="EGT45888.1"/>
    </source>
</evidence>
<dbReference type="Proteomes" id="UP000008068">
    <property type="component" value="Unassembled WGS sequence"/>
</dbReference>
<dbReference type="Gene3D" id="3.30.710.10">
    <property type="entry name" value="Potassium Channel Kv1.1, Chain A"/>
    <property type="match status" value="1"/>
</dbReference>
<dbReference type="InterPro" id="IPR011333">
    <property type="entry name" value="SKP1/BTB/POZ_sf"/>
</dbReference>
<dbReference type="InterPro" id="IPR000210">
    <property type="entry name" value="BTB/POZ_dom"/>
</dbReference>
<dbReference type="InterPro" id="IPR002083">
    <property type="entry name" value="MATH/TRAF_dom"/>
</dbReference>
<dbReference type="Pfam" id="PF00917">
    <property type="entry name" value="MATH"/>
    <property type="match status" value="1"/>
</dbReference>
<dbReference type="HOGENOM" id="CLU_051249_2_0_1"/>
<keyword evidence="3" id="KW-1185">Reference proteome</keyword>
<dbReference type="InParanoid" id="G0MWH5"/>
<dbReference type="PANTHER" id="PTHR22743:SF165">
    <property type="entry name" value="BTB AND MATH DOMAIN CONTAINING-RELATED"/>
    <property type="match status" value="1"/>
</dbReference>
<dbReference type="eggNOG" id="ENOG502QUFU">
    <property type="taxonomic scope" value="Eukaryota"/>
</dbReference>
<dbReference type="OrthoDB" id="5859522at2759"/>
<dbReference type="SMART" id="SM00225">
    <property type="entry name" value="BTB"/>
    <property type="match status" value="1"/>
</dbReference>
<dbReference type="SUPFAM" id="SSF54695">
    <property type="entry name" value="POZ domain"/>
    <property type="match status" value="1"/>
</dbReference>
<protein>
    <recommendedName>
        <fullName evidence="1">BTB domain-containing protein</fullName>
    </recommendedName>
</protein>
<evidence type="ECO:0000313" key="3">
    <source>
        <dbReference type="Proteomes" id="UP000008068"/>
    </source>
</evidence>
<dbReference type="InterPro" id="IPR052664">
    <property type="entry name" value="BTB-MATH_domain_protein"/>
</dbReference>
<evidence type="ECO:0000259" key="1">
    <source>
        <dbReference type="PROSITE" id="PS50097"/>
    </source>
</evidence>
<organism evidence="3">
    <name type="scientific">Caenorhabditis brenneri</name>
    <name type="common">Nematode worm</name>
    <dbReference type="NCBI Taxonomy" id="135651"/>
    <lineage>
        <taxon>Eukaryota</taxon>
        <taxon>Metazoa</taxon>
        <taxon>Ecdysozoa</taxon>
        <taxon>Nematoda</taxon>
        <taxon>Chromadorea</taxon>
        <taxon>Rhabditida</taxon>
        <taxon>Rhabditina</taxon>
        <taxon>Rhabditomorpha</taxon>
        <taxon>Rhabditoidea</taxon>
        <taxon>Rhabditidae</taxon>
        <taxon>Peloderinae</taxon>
        <taxon>Caenorhabditis</taxon>
    </lineage>
</organism>
<dbReference type="CDD" id="cd18186">
    <property type="entry name" value="BTB_POZ_ZBTB_KLHL-like"/>
    <property type="match status" value="1"/>
</dbReference>
<gene>
    <name evidence="2" type="ORF">CAEBREN_20589</name>
</gene>
<dbReference type="Pfam" id="PF00651">
    <property type="entry name" value="BTB"/>
    <property type="match status" value="1"/>
</dbReference>
<dbReference type="EMBL" id="GL379816">
    <property type="protein sequence ID" value="EGT45888.1"/>
    <property type="molecule type" value="Genomic_DNA"/>
</dbReference>
<dbReference type="PROSITE" id="PS50097">
    <property type="entry name" value="BTB"/>
    <property type="match status" value="1"/>
</dbReference>
<name>G0MWH5_CAEBE</name>
<dbReference type="PANTHER" id="PTHR22743">
    <property type="entry name" value="MEPRIN/TRAF-LIKE MATH FAMILY-C.ELEGANS"/>
    <property type="match status" value="1"/>
</dbReference>
<reference evidence="3" key="1">
    <citation type="submission" date="2011-07" db="EMBL/GenBank/DDBJ databases">
        <authorList>
            <consortium name="Caenorhabditis brenneri Sequencing and Analysis Consortium"/>
            <person name="Wilson R.K."/>
        </authorList>
    </citation>
    <scope>NUCLEOTIDE SEQUENCE [LARGE SCALE GENOMIC DNA]</scope>
    <source>
        <strain evidence="3">PB2801</strain>
    </source>
</reference>
<proteinExistence type="predicted"/>
<dbReference type="AlphaFoldDB" id="G0MWH5"/>
<accession>G0MWH5</accession>